<keyword evidence="3" id="KW-0804">Transcription</keyword>
<dbReference type="PROSITE" id="PS50977">
    <property type="entry name" value="HTH_TETR_2"/>
    <property type="match status" value="1"/>
</dbReference>
<dbReference type="SUPFAM" id="SSF48498">
    <property type="entry name" value="Tetracyclin repressor-like, C-terminal domain"/>
    <property type="match status" value="1"/>
</dbReference>
<proteinExistence type="predicted"/>
<organism evidence="6 7">
    <name type="scientific">Parasphingorhabdus litoris</name>
    <dbReference type="NCBI Taxonomy" id="394733"/>
    <lineage>
        <taxon>Bacteria</taxon>
        <taxon>Pseudomonadati</taxon>
        <taxon>Pseudomonadota</taxon>
        <taxon>Alphaproteobacteria</taxon>
        <taxon>Sphingomonadales</taxon>
        <taxon>Sphingomonadaceae</taxon>
        <taxon>Parasphingorhabdus</taxon>
    </lineage>
</organism>
<evidence type="ECO:0000313" key="6">
    <source>
        <dbReference type="EMBL" id="GAA0485172.1"/>
    </source>
</evidence>
<sequence length="172" mass="18397">MDIAERGYRQGGFAGLSFRDIAAALDMKSASVHYHFPHKEDLGKAVVERYTENLLDSLGAPDAASDSVKNRLARLVGAYRAAYAEGESSCLCAVLGSVSPQLPPAVQEAVNNYFTRLMTWTETALAEAMPSTNLNAAHIISALQGAMILSVAMSDARYLDEVAEDLAKKSGV</sequence>
<dbReference type="PANTHER" id="PTHR47506:SF1">
    <property type="entry name" value="HTH-TYPE TRANSCRIPTIONAL REGULATOR YJDC"/>
    <property type="match status" value="1"/>
</dbReference>
<dbReference type="Gene3D" id="1.10.357.10">
    <property type="entry name" value="Tetracycline Repressor, domain 2"/>
    <property type="match status" value="1"/>
</dbReference>
<evidence type="ECO:0000256" key="1">
    <source>
        <dbReference type="ARBA" id="ARBA00023015"/>
    </source>
</evidence>
<dbReference type="EMBL" id="BAAAEM010000003">
    <property type="protein sequence ID" value="GAA0485172.1"/>
    <property type="molecule type" value="Genomic_DNA"/>
</dbReference>
<dbReference type="InterPro" id="IPR001647">
    <property type="entry name" value="HTH_TetR"/>
</dbReference>
<evidence type="ECO:0000256" key="2">
    <source>
        <dbReference type="ARBA" id="ARBA00023125"/>
    </source>
</evidence>
<accession>A0ABN1AWA2</accession>
<evidence type="ECO:0000313" key="7">
    <source>
        <dbReference type="Proteomes" id="UP001500713"/>
    </source>
</evidence>
<dbReference type="InterPro" id="IPR036271">
    <property type="entry name" value="Tet_transcr_reg_TetR-rel_C_sf"/>
</dbReference>
<keyword evidence="1" id="KW-0805">Transcription regulation</keyword>
<keyword evidence="7" id="KW-1185">Reference proteome</keyword>
<dbReference type="InterPro" id="IPR009057">
    <property type="entry name" value="Homeodomain-like_sf"/>
</dbReference>
<feature type="DNA-binding region" description="H-T-H motif" evidence="4">
    <location>
        <begin position="17"/>
        <end position="36"/>
    </location>
</feature>
<feature type="domain" description="HTH tetR-type" evidence="5">
    <location>
        <begin position="1"/>
        <end position="54"/>
    </location>
</feature>
<name>A0ABN1AWA2_9SPHN</name>
<reference evidence="6 7" key="1">
    <citation type="journal article" date="2019" name="Int. J. Syst. Evol. Microbiol.">
        <title>The Global Catalogue of Microorganisms (GCM) 10K type strain sequencing project: providing services to taxonomists for standard genome sequencing and annotation.</title>
        <authorList>
            <consortium name="The Broad Institute Genomics Platform"/>
            <consortium name="The Broad Institute Genome Sequencing Center for Infectious Disease"/>
            <person name="Wu L."/>
            <person name="Ma J."/>
        </authorList>
    </citation>
    <scope>NUCLEOTIDE SEQUENCE [LARGE SCALE GENOMIC DNA]</scope>
    <source>
        <strain evidence="6 7">JCM 14162</strain>
    </source>
</reference>
<evidence type="ECO:0000256" key="3">
    <source>
        <dbReference type="ARBA" id="ARBA00023163"/>
    </source>
</evidence>
<gene>
    <name evidence="6" type="ORF">GCM10009096_29820</name>
</gene>
<evidence type="ECO:0000259" key="5">
    <source>
        <dbReference type="PROSITE" id="PS50977"/>
    </source>
</evidence>
<dbReference type="PANTHER" id="PTHR47506">
    <property type="entry name" value="TRANSCRIPTIONAL REGULATORY PROTEIN"/>
    <property type="match status" value="1"/>
</dbReference>
<dbReference type="RefSeq" id="WP_229955432.1">
    <property type="nucleotide sequence ID" value="NZ_BAAAEM010000003.1"/>
</dbReference>
<evidence type="ECO:0000256" key="4">
    <source>
        <dbReference type="PROSITE-ProRule" id="PRU00335"/>
    </source>
</evidence>
<keyword evidence="2 4" id="KW-0238">DNA-binding</keyword>
<protein>
    <submittedName>
        <fullName evidence="6">TetR/AcrR family transcriptional regulator</fullName>
    </submittedName>
</protein>
<comment type="caution">
    <text evidence="6">The sequence shown here is derived from an EMBL/GenBank/DDBJ whole genome shotgun (WGS) entry which is preliminary data.</text>
</comment>
<dbReference type="Pfam" id="PF00440">
    <property type="entry name" value="TetR_N"/>
    <property type="match status" value="1"/>
</dbReference>
<dbReference type="Proteomes" id="UP001500713">
    <property type="component" value="Unassembled WGS sequence"/>
</dbReference>
<dbReference type="SUPFAM" id="SSF46689">
    <property type="entry name" value="Homeodomain-like"/>
    <property type="match status" value="1"/>
</dbReference>